<proteinExistence type="predicted"/>
<keyword evidence="3 8" id="KW-0812">Transmembrane</keyword>
<sequence length="1026" mass="118153">MSRAKDRSTDTGEISYGVYGQEQCKQKGSTQIQEKSETGSDVESYSGSISAFTEITDDIQSRESTEFTENTNTRKGSVRDININRLFTRPIDDSNREYDSRHIWRLNDGINEQKTQVRKTEQSEEDESNIWTDSFEVNLSSDSHSSDDFIDIDGYHPQSRKIISGHGTYQSERDPAKLHRKINTTASKIHQTERDIVKEDRRIRETERNIALIEGEIQETVYQSDKLKEILRKRSGEEVTINRVCDFAPVKGRKYFTKQKVVNSDGVYINKTERDGLAVVIPFFNEPSHELQQTLNSLYDCWTYLKKMNPTWRQKEMYVVLIQDGWHKADSSMKEYLKCLFPKKFDIPIGATNFKQYKKKKDGVDWWDYYPDFTTYDQEKDGNITYIFEKTNGHMVKINPQSTFSDDNRRMNITLIVKINNRRKHNSHEWYMAKNGFAESVKAEYLFMTDAFTLFNETCIYHLITYMDSNHKYSAVTGRQRVMSRSQQGTYESIFSFPYWLRMVQLYDFELANAVYNGAFSMGGLLPVIPGPCGLYRASDVLQDQVRDWYFGIVNEEPDQTGLVLGNLRIAEDRVLSYSAVLKTSEEKFMAFNPHAIFYFEAETELMKFVLQRRRWINGSVAGYIWLLFMAIGDFMGWKTCFLRKLYIWMLLVFQFIIYITVAIAPAITIRILTFSIMYLLGALGVVIPTIGEVAIAGILWGIYIAHVFIHHKNKFNYLVFFVLILISIATTTLGITSLIYYLFFDNSKSIVDTIVGNDFGIGSTISGYPLYTGIAVIVLPFILSFLISGSGHSPLYLYKGFLPYMLFTHVMIAWFGSYSYARIWDLSWGNRPADQLNDLSSIQRENMMKKFKNHSGIVLFMIILANIGIFFIPFVGQIWMMSVFFTLALIQMCFSFIYLSYKTIEKIGFLCKKCRKSDYVEYQNNERDIIGELQDIVIEDEDSDEDQSDKSNSLDKLDSLDKADKADKADKLAKSQFTVSPTSEDPLIDNTDSSVSSASPVTPVTPVTSVSPVTQIEGNNYVELI</sequence>
<gene>
    <name evidence="9" type="ORF">Homavirus7_12</name>
</gene>
<feature type="coiled-coil region" evidence="6">
    <location>
        <begin position="189"/>
        <end position="216"/>
    </location>
</feature>
<name>A0A3G5A4D9_9VIRU</name>
<accession>A0A3G5A4D9</accession>
<evidence type="ECO:0000313" key="9">
    <source>
        <dbReference type="EMBL" id="AYV82106.1"/>
    </source>
</evidence>
<feature type="compositionally biased region" description="Basic and acidic residues" evidence="7">
    <location>
        <begin position="1"/>
        <end position="10"/>
    </location>
</feature>
<dbReference type="GO" id="GO:0016020">
    <property type="term" value="C:membrane"/>
    <property type="evidence" value="ECO:0007669"/>
    <property type="project" value="UniProtKB-SubCell"/>
</dbReference>
<dbReference type="Pfam" id="PF01644">
    <property type="entry name" value="Chitin_synth_1"/>
    <property type="match status" value="1"/>
</dbReference>
<feature type="transmembrane region" description="Helical" evidence="8">
    <location>
        <begin position="616"/>
        <end position="635"/>
    </location>
</feature>
<feature type="compositionally biased region" description="Polar residues" evidence="7">
    <location>
        <begin position="26"/>
        <end position="45"/>
    </location>
</feature>
<dbReference type="EMBL" id="MK072338">
    <property type="protein sequence ID" value="AYV82106.1"/>
    <property type="molecule type" value="Genomic_DNA"/>
</dbReference>
<dbReference type="GO" id="GO:0004100">
    <property type="term" value="F:chitin synthase activity"/>
    <property type="evidence" value="ECO:0007669"/>
    <property type="project" value="InterPro"/>
</dbReference>
<keyword evidence="4 8" id="KW-1133">Transmembrane helix</keyword>
<dbReference type="GO" id="GO:0071944">
    <property type="term" value="C:cell periphery"/>
    <property type="evidence" value="ECO:0007669"/>
    <property type="project" value="TreeGrafter"/>
</dbReference>
<dbReference type="Gene3D" id="3.90.550.10">
    <property type="entry name" value="Spore Coat Polysaccharide Biosynthesis Protein SpsA, Chain A"/>
    <property type="match status" value="1"/>
</dbReference>
<keyword evidence="6" id="KW-0175">Coiled coil</keyword>
<evidence type="ECO:0000256" key="8">
    <source>
        <dbReference type="SAM" id="Phobius"/>
    </source>
</evidence>
<feature type="transmembrane region" description="Helical" evidence="8">
    <location>
        <begin position="855"/>
        <end position="873"/>
    </location>
</feature>
<dbReference type="InterPro" id="IPR029044">
    <property type="entry name" value="Nucleotide-diphossugar_trans"/>
</dbReference>
<evidence type="ECO:0008006" key="10">
    <source>
        <dbReference type="Google" id="ProtNLM"/>
    </source>
</evidence>
<feature type="transmembrane region" description="Helical" evidence="8">
    <location>
        <begin position="677"/>
        <end position="706"/>
    </location>
</feature>
<evidence type="ECO:0000256" key="4">
    <source>
        <dbReference type="ARBA" id="ARBA00022989"/>
    </source>
</evidence>
<keyword evidence="2" id="KW-0808">Transferase</keyword>
<feature type="transmembrane region" description="Helical" evidence="8">
    <location>
        <begin position="647"/>
        <end position="670"/>
    </location>
</feature>
<evidence type="ECO:0000256" key="7">
    <source>
        <dbReference type="SAM" id="MobiDB-lite"/>
    </source>
</evidence>
<dbReference type="SUPFAM" id="SSF53448">
    <property type="entry name" value="Nucleotide-diphospho-sugar transferases"/>
    <property type="match status" value="1"/>
</dbReference>
<feature type="region of interest" description="Disordered" evidence="7">
    <location>
        <begin position="967"/>
        <end position="1010"/>
    </location>
</feature>
<keyword evidence="5 8" id="KW-0472">Membrane</keyword>
<feature type="transmembrane region" description="Helical" evidence="8">
    <location>
        <begin position="802"/>
        <end position="822"/>
    </location>
</feature>
<dbReference type="PANTHER" id="PTHR22914">
    <property type="entry name" value="CHITIN SYNTHASE"/>
    <property type="match status" value="1"/>
</dbReference>
<feature type="compositionally biased region" description="Low complexity" evidence="7">
    <location>
        <begin position="994"/>
        <end position="1010"/>
    </location>
</feature>
<feature type="transmembrane region" description="Helical" evidence="8">
    <location>
        <begin position="718"/>
        <end position="744"/>
    </location>
</feature>
<feature type="transmembrane region" description="Helical" evidence="8">
    <location>
        <begin position="879"/>
        <end position="900"/>
    </location>
</feature>
<evidence type="ECO:0000256" key="3">
    <source>
        <dbReference type="ARBA" id="ARBA00022692"/>
    </source>
</evidence>
<evidence type="ECO:0000256" key="1">
    <source>
        <dbReference type="ARBA" id="ARBA00004141"/>
    </source>
</evidence>
<protein>
    <recommendedName>
        <fullName evidence="10">Chitin synthase</fullName>
    </recommendedName>
</protein>
<feature type="transmembrane region" description="Helical" evidence="8">
    <location>
        <begin position="769"/>
        <end position="790"/>
    </location>
</feature>
<evidence type="ECO:0000256" key="2">
    <source>
        <dbReference type="ARBA" id="ARBA00022676"/>
    </source>
</evidence>
<dbReference type="InterPro" id="IPR004835">
    <property type="entry name" value="Chitin_synth"/>
</dbReference>
<dbReference type="PANTHER" id="PTHR22914:SF41">
    <property type="entry name" value="CHITIN SYNTHASE 7"/>
    <property type="match status" value="1"/>
</dbReference>
<dbReference type="GO" id="GO:0006031">
    <property type="term" value="P:chitin biosynthetic process"/>
    <property type="evidence" value="ECO:0007669"/>
    <property type="project" value="TreeGrafter"/>
</dbReference>
<feature type="region of interest" description="Disordered" evidence="7">
    <location>
        <begin position="1"/>
        <end position="45"/>
    </location>
</feature>
<evidence type="ECO:0000256" key="6">
    <source>
        <dbReference type="SAM" id="Coils"/>
    </source>
</evidence>
<reference evidence="9" key="1">
    <citation type="submission" date="2018-10" db="EMBL/GenBank/DDBJ databases">
        <title>Hidden diversity of soil giant viruses.</title>
        <authorList>
            <person name="Schulz F."/>
            <person name="Alteio L."/>
            <person name="Goudeau D."/>
            <person name="Ryan E.M."/>
            <person name="Malmstrom R.R."/>
            <person name="Blanchard J."/>
            <person name="Woyke T."/>
        </authorList>
    </citation>
    <scope>NUCLEOTIDE SEQUENCE</scope>
    <source>
        <strain evidence="9">HOV1</strain>
    </source>
</reference>
<comment type="subcellular location">
    <subcellularLocation>
        <location evidence="1">Membrane</location>
        <topology evidence="1">Multi-pass membrane protein</topology>
    </subcellularLocation>
</comment>
<keyword evidence="2" id="KW-0328">Glycosyltransferase</keyword>
<organism evidence="9">
    <name type="scientific">Homavirus sp</name>
    <dbReference type="NCBI Taxonomy" id="2487769"/>
    <lineage>
        <taxon>Viruses</taxon>
        <taxon>Varidnaviria</taxon>
        <taxon>Bamfordvirae</taxon>
        <taxon>Nucleocytoviricota</taxon>
        <taxon>Megaviricetes</taxon>
        <taxon>Imitervirales</taxon>
        <taxon>Mimiviridae</taxon>
        <taxon>Klosneuvirinae</taxon>
    </lineage>
</organism>
<evidence type="ECO:0000256" key="5">
    <source>
        <dbReference type="ARBA" id="ARBA00023136"/>
    </source>
</evidence>